<organism evidence="2 3">
    <name type="scientific">Chromobacterium phragmitis</name>
    <dbReference type="NCBI Taxonomy" id="2202141"/>
    <lineage>
        <taxon>Bacteria</taxon>
        <taxon>Pseudomonadati</taxon>
        <taxon>Pseudomonadota</taxon>
        <taxon>Betaproteobacteria</taxon>
        <taxon>Neisseriales</taxon>
        <taxon>Chromobacteriaceae</taxon>
        <taxon>Chromobacterium</taxon>
    </lineage>
</organism>
<evidence type="ECO:0008006" key="4">
    <source>
        <dbReference type="Google" id="ProtNLM"/>
    </source>
</evidence>
<evidence type="ECO:0000256" key="1">
    <source>
        <dbReference type="SAM" id="Coils"/>
    </source>
</evidence>
<protein>
    <recommendedName>
        <fullName evidence="4">Conjugal transfer protein</fullName>
    </recommendedName>
</protein>
<gene>
    <name evidence="2" type="ORF">ABI908_00030</name>
</gene>
<name>A0ABV0IMI7_9NEIS</name>
<sequence length="328" mass="36044">MNILRNLNKSSLRKKAVVIALGGVLIMTPVAAYADWGDILGKILNAVTQILQQEYAQLKAQIEQAVLTREEGEKNRDKIGQEEEKNRKQQCDFWCGKQLPNPGTVPNDAQKTGSPGAAVAARRESTAKLQAITGSMADNLDHSTAIQGYYGAVTGWYQAASPDERRQAMQPPSFEPGYIPTPQENQMADYNAKLTIGLEPSIPASQDQINKNPAAQEYEARRLGYNSAQLAAYNSYRQYDMSAEEVKAVNDVLLSMSQETIEGMNPGTAMKAQVQLLAIQSGLLLSQYQSSLRQERLLAVMASNNAKMAMKERLRKLAQGQSVQGYAK</sequence>
<dbReference type="EMBL" id="JBDXMI010000001">
    <property type="protein sequence ID" value="MEO9382503.1"/>
    <property type="molecule type" value="Genomic_DNA"/>
</dbReference>
<dbReference type="Proteomes" id="UP001462502">
    <property type="component" value="Unassembled WGS sequence"/>
</dbReference>
<comment type="caution">
    <text evidence="2">The sequence shown here is derived from an EMBL/GenBank/DDBJ whole genome shotgun (WGS) entry which is preliminary data.</text>
</comment>
<proteinExistence type="predicted"/>
<evidence type="ECO:0000313" key="2">
    <source>
        <dbReference type="EMBL" id="MEO9382503.1"/>
    </source>
</evidence>
<accession>A0ABV0IMI7</accession>
<keyword evidence="1" id="KW-0175">Coiled coil</keyword>
<dbReference type="RefSeq" id="WP_145964133.1">
    <property type="nucleotide sequence ID" value="NZ_CP029495.1"/>
</dbReference>
<feature type="coiled-coil region" evidence="1">
    <location>
        <begin position="48"/>
        <end position="75"/>
    </location>
</feature>
<keyword evidence="3" id="KW-1185">Reference proteome</keyword>
<evidence type="ECO:0000313" key="3">
    <source>
        <dbReference type="Proteomes" id="UP001462502"/>
    </source>
</evidence>
<reference evidence="2 3" key="1">
    <citation type="submission" date="2024-05" db="EMBL/GenBank/DDBJ databases">
        <authorList>
            <person name="De Oliveira J.P."/>
            <person name="Noriler S.A."/>
            <person name="De Oliveira A.G."/>
            <person name="Sipoli D.S."/>
        </authorList>
    </citation>
    <scope>NUCLEOTIDE SEQUENCE [LARGE SCALE GENOMIC DNA]</scope>
    <source>
        <strain evidence="2 3">LABIM192</strain>
    </source>
</reference>